<organism evidence="2 3">
    <name type="scientific">Sulfitobacter sediminilitoris</name>
    <dbReference type="NCBI Taxonomy" id="2698830"/>
    <lineage>
        <taxon>Bacteria</taxon>
        <taxon>Pseudomonadati</taxon>
        <taxon>Pseudomonadota</taxon>
        <taxon>Alphaproteobacteria</taxon>
        <taxon>Rhodobacterales</taxon>
        <taxon>Roseobacteraceae</taxon>
        <taxon>Sulfitobacter</taxon>
    </lineage>
</organism>
<feature type="transmembrane region" description="Helical" evidence="1">
    <location>
        <begin position="194"/>
        <end position="212"/>
    </location>
</feature>
<dbReference type="EMBL" id="JAABNT010000002">
    <property type="protein sequence ID" value="NEK21354.1"/>
    <property type="molecule type" value="Genomic_DNA"/>
</dbReference>
<feature type="transmembrane region" description="Helical" evidence="1">
    <location>
        <begin position="218"/>
        <end position="241"/>
    </location>
</feature>
<keyword evidence="1" id="KW-1133">Transmembrane helix</keyword>
<keyword evidence="3" id="KW-1185">Reference proteome</keyword>
<dbReference type="RefSeq" id="WP_164352214.1">
    <property type="nucleotide sequence ID" value="NZ_JBHSVZ010000001.1"/>
</dbReference>
<gene>
    <name evidence="2" type="ORF">GV827_02920</name>
</gene>
<feature type="transmembrane region" description="Helical" evidence="1">
    <location>
        <begin position="123"/>
        <end position="143"/>
    </location>
</feature>
<evidence type="ECO:0000313" key="2">
    <source>
        <dbReference type="EMBL" id="NEK21354.1"/>
    </source>
</evidence>
<name>A0A6P0CAH2_9RHOB</name>
<comment type="caution">
    <text evidence="2">The sequence shown here is derived from an EMBL/GenBank/DDBJ whole genome shotgun (WGS) entry which is preliminary data.</text>
</comment>
<dbReference type="AlphaFoldDB" id="A0A6P0CAH2"/>
<feature type="transmembrane region" description="Helical" evidence="1">
    <location>
        <begin position="149"/>
        <end position="169"/>
    </location>
</feature>
<dbReference type="Proteomes" id="UP000468591">
    <property type="component" value="Unassembled WGS sequence"/>
</dbReference>
<keyword evidence="1" id="KW-0472">Membrane</keyword>
<feature type="transmembrane region" description="Helical" evidence="1">
    <location>
        <begin position="12"/>
        <end position="29"/>
    </location>
</feature>
<evidence type="ECO:0000256" key="1">
    <source>
        <dbReference type="SAM" id="Phobius"/>
    </source>
</evidence>
<proteinExistence type="predicted"/>
<protein>
    <submittedName>
        <fullName evidence="2">Uncharacterized protein</fullName>
    </submittedName>
</protein>
<sequence>MAHCDAVWGGRQPYHLWTVVTVYFYWQWWHYTRQSWGISRAYRGKDREAIYEDGWLDQAIFYAIPIFGIISRSAEQHPTFIGMELWSFPVPPVVAEFSGYFAMALLVYWCLARIRAAALGKLATIHTLYMATHFAIFYLGYIATSDITLGWLMINIWHNAQYILFVWMYNNKRFSNGIDPNAKILSYISQNGRMWFYMLTCIAVTGVIYWGVLRTLDWLFFAGLSATIVLYQIVNFHHYLIDTKIWKLRKPKLQKTLEIDG</sequence>
<evidence type="ECO:0000313" key="3">
    <source>
        <dbReference type="Proteomes" id="UP000468591"/>
    </source>
</evidence>
<keyword evidence="1" id="KW-0812">Transmembrane</keyword>
<feature type="transmembrane region" description="Helical" evidence="1">
    <location>
        <begin position="90"/>
        <end position="111"/>
    </location>
</feature>
<accession>A0A6P0CAH2</accession>
<reference evidence="2 3" key="1">
    <citation type="submission" date="2020-01" db="EMBL/GenBank/DDBJ databases">
        <title>Sulfitobacter sediminilitoris sp. nov., isolated from a tidal flat.</title>
        <authorList>
            <person name="Park S."/>
            <person name="Yoon J.-H."/>
        </authorList>
    </citation>
    <scope>NUCLEOTIDE SEQUENCE [LARGE SCALE GENOMIC DNA]</scope>
    <source>
        <strain evidence="2 3">JBTF-M27</strain>
    </source>
</reference>